<protein>
    <recommendedName>
        <fullName evidence="1">F-box domain-containing protein</fullName>
    </recommendedName>
</protein>
<organism evidence="2 3">
    <name type="scientific">Marasmius oreades</name>
    <name type="common">fairy-ring Marasmius</name>
    <dbReference type="NCBI Taxonomy" id="181124"/>
    <lineage>
        <taxon>Eukaryota</taxon>
        <taxon>Fungi</taxon>
        <taxon>Dikarya</taxon>
        <taxon>Basidiomycota</taxon>
        <taxon>Agaricomycotina</taxon>
        <taxon>Agaricomycetes</taxon>
        <taxon>Agaricomycetidae</taxon>
        <taxon>Agaricales</taxon>
        <taxon>Marasmiineae</taxon>
        <taxon>Marasmiaceae</taxon>
        <taxon>Marasmius</taxon>
    </lineage>
</organism>
<dbReference type="Gene3D" id="1.20.1280.50">
    <property type="match status" value="1"/>
</dbReference>
<evidence type="ECO:0000313" key="2">
    <source>
        <dbReference type="EMBL" id="KAG7086298.1"/>
    </source>
</evidence>
<dbReference type="PROSITE" id="PS50181">
    <property type="entry name" value="FBOX"/>
    <property type="match status" value="1"/>
</dbReference>
<reference evidence="2" key="1">
    <citation type="journal article" date="2021" name="Genome Biol. Evol.">
        <title>The assembled and annotated genome of the fairy-ring fungus Marasmius oreades.</title>
        <authorList>
            <person name="Hiltunen M."/>
            <person name="Ament-Velasquez S.L."/>
            <person name="Johannesson H."/>
        </authorList>
    </citation>
    <scope>NUCLEOTIDE SEQUENCE</scope>
    <source>
        <strain evidence="2">03SP1</strain>
    </source>
</reference>
<keyword evidence="3" id="KW-1185">Reference proteome</keyword>
<dbReference type="EMBL" id="CM032190">
    <property type="protein sequence ID" value="KAG7086298.1"/>
    <property type="molecule type" value="Genomic_DNA"/>
</dbReference>
<evidence type="ECO:0000313" key="3">
    <source>
        <dbReference type="Proteomes" id="UP001049176"/>
    </source>
</evidence>
<gene>
    <name evidence="2" type="ORF">E1B28_002262</name>
</gene>
<dbReference type="KEGG" id="more:E1B28_002262"/>
<dbReference type="RefSeq" id="XP_043002769.1">
    <property type="nucleotide sequence ID" value="XM_043159170.1"/>
</dbReference>
<dbReference type="AlphaFoldDB" id="A0A9P7UL45"/>
<name>A0A9P7UL45_9AGAR</name>
<accession>A0A9P7UL45</accession>
<dbReference type="OrthoDB" id="2921349at2759"/>
<feature type="domain" description="F-box" evidence="1">
    <location>
        <begin position="106"/>
        <end position="156"/>
    </location>
</feature>
<comment type="caution">
    <text evidence="2">The sequence shown here is derived from an EMBL/GenBank/DDBJ whole genome shotgun (WGS) entry which is preliminary data.</text>
</comment>
<evidence type="ECO:0000259" key="1">
    <source>
        <dbReference type="PROSITE" id="PS50181"/>
    </source>
</evidence>
<proteinExistence type="predicted"/>
<dbReference type="InterPro" id="IPR001810">
    <property type="entry name" value="F-box_dom"/>
</dbReference>
<sequence>MSATKGGWGICDLRGQISRSDLGSGALDLLKYVTVFDGSDLPQHTFVERRVGNASQVIASSTLNLRIPLIHSHWFRLAQKLEALAAAPQMTNLLYKLYKFCFDPPPCFIAKLPPELLSEIFILHCQSDLSNASVIASVCTRWCGIIIAESRLWTSRISVDVDDLGELCDAADIRSPSMLLSTALRRWEAFKLDFRLVVTDSMELGKHKLGGSLFSTLLQHRYRWRSVHLIVDPPAFVIIPYSFRNDFDSLESFSFEFPGSNEDPPRRHSDEYYLMDMLLSAIGHAPNLTSLSVAMYPQNHNYLFQPRNSPSNVFSRLTHFEAQQCAIPSFVAILRAARTSLVSCSITAFARMPYLPMEAFTLPNLEALTLPYPSRETLFYHQLLISFVVPQLKELTFCGRFGHIGLEMELIRTFILNLGCHIQKLQLALGASMTDLEFARSELVDMDIPLITLTDL</sequence>
<dbReference type="GeneID" id="66071338"/>
<dbReference type="Proteomes" id="UP001049176">
    <property type="component" value="Chromosome 10"/>
</dbReference>